<sequence>MYLLGTIMVKRLCTVKVLYFLGTDDEMDR</sequence>
<protein>
    <submittedName>
        <fullName evidence="1">Uncharacterized protein</fullName>
    </submittedName>
</protein>
<evidence type="ECO:0000313" key="1">
    <source>
        <dbReference type="EMBL" id="DAF61208.1"/>
    </source>
</evidence>
<dbReference type="EMBL" id="BK032804">
    <property type="protein sequence ID" value="DAF61208.1"/>
    <property type="molecule type" value="Genomic_DNA"/>
</dbReference>
<name>A0A8S5TDJ7_9CAUD</name>
<reference evidence="1" key="1">
    <citation type="journal article" date="2021" name="Proc. Natl. Acad. Sci. U.S.A.">
        <title>A Catalog of Tens of Thousands of Viruses from Human Metagenomes Reveals Hidden Associations with Chronic Diseases.</title>
        <authorList>
            <person name="Tisza M.J."/>
            <person name="Buck C.B."/>
        </authorList>
    </citation>
    <scope>NUCLEOTIDE SEQUENCE</scope>
    <source>
        <strain evidence="1">CtnLs3</strain>
    </source>
</reference>
<accession>A0A8S5TDJ7</accession>
<proteinExistence type="predicted"/>
<organism evidence="1">
    <name type="scientific">Siphoviridae sp. ctnLs3</name>
    <dbReference type="NCBI Taxonomy" id="2827937"/>
    <lineage>
        <taxon>Viruses</taxon>
        <taxon>Duplodnaviria</taxon>
        <taxon>Heunggongvirae</taxon>
        <taxon>Uroviricota</taxon>
        <taxon>Caudoviricetes</taxon>
    </lineage>
</organism>